<keyword evidence="7" id="KW-1185">Reference proteome</keyword>
<dbReference type="SUPFAM" id="SSF50475">
    <property type="entry name" value="FMN-binding split barrel"/>
    <property type="match status" value="1"/>
</dbReference>
<name>A0A972NWW8_9BURK</name>
<dbReference type="PANTHER" id="PTHR33798">
    <property type="entry name" value="FLAVOPROTEIN OXYGENASE"/>
    <property type="match status" value="1"/>
</dbReference>
<dbReference type="InterPro" id="IPR002563">
    <property type="entry name" value="Flavin_Rdtase-like_dom"/>
</dbReference>
<proteinExistence type="inferred from homology"/>
<dbReference type="RefSeq" id="WP_172173682.1">
    <property type="nucleotide sequence ID" value="NZ_WOEZ01000201.1"/>
</dbReference>
<dbReference type="SMART" id="SM00903">
    <property type="entry name" value="Flavin_Reduct"/>
    <property type="match status" value="1"/>
</dbReference>
<evidence type="ECO:0000256" key="3">
    <source>
        <dbReference type="ARBA" id="ARBA00022643"/>
    </source>
</evidence>
<sequence length="202" mass="22057">MSHLLYESVDLLKFSEESRYKFLTGSVVPRPIALVTSLNDEGVLNAAPFSQFVILCVTPPLLGIVAQTTPAGYKDTVRNVLRSGQYVINVVSEEMAEQVQQCAIDYPSSVSEVEEVGFSTTPSVTVLPKRISESPLQFECRLHQHVEFGAPGSQTTLLVGEVMLVHCAQGVLEGHRVNHEALRPLGRIAGRSYCRTGDTLSV</sequence>
<dbReference type="GO" id="GO:0010181">
    <property type="term" value="F:FMN binding"/>
    <property type="evidence" value="ECO:0007669"/>
    <property type="project" value="InterPro"/>
</dbReference>
<evidence type="ECO:0000256" key="1">
    <source>
        <dbReference type="ARBA" id="ARBA00001917"/>
    </source>
</evidence>
<dbReference type="AlphaFoldDB" id="A0A972NWW8"/>
<evidence type="ECO:0000256" key="2">
    <source>
        <dbReference type="ARBA" id="ARBA00022630"/>
    </source>
</evidence>
<comment type="similarity">
    <text evidence="4">Belongs to the flavoredoxin family.</text>
</comment>
<feature type="domain" description="Flavin reductase like" evidence="5">
    <location>
        <begin position="25"/>
        <end position="180"/>
    </location>
</feature>
<dbReference type="GO" id="GO:0016646">
    <property type="term" value="F:oxidoreductase activity, acting on the CH-NH group of donors, NAD or NADP as acceptor"/>
    <property type="evidence" value="ECO:0007669"/>
    <property type="project" value="UniProtKB-ARBA"/>
</dbReference>
<keyword evidence="3" id="KW-0288">FMN</keyword>
<evidence type="ECO:0000313" key="7">
    <source>
        <dbReference type="Proteomes" id="UP000655523"/>
    </source>
</evidence>
<evidence type="ECO:0000313" key="6">
    <source>
        <dbReference type="EMBL" id="NPT59839.1"/>
    </source>
</evidence>
<dbReference type="Gene3D" id="2.30.110.10">
    <property type="entry name" value="Electron Transport, Fmn-binding Protein, Chain A"/>
    <property type="match status" value="1"/>
</dbReference>
<comment type="caution">
    <text evidence="6">The sequence shown here is derived from an EMBL/GenBank/DDBJ whole genome shotgun (WGS) entry which is preliminary data.</text>
</comment>
<dbReference type="EMBL" id="WOEZ01000201">
    <property type="protein sequence ID" value="NPT59839.1"/>
    <property type="molecule type" value="Genomic_DNA"/>
</dbReference>
<evidence type="ECO:0000259" key="5">
    <source>
        <dbReference type="SMART" id="SM00903"/>
    </source>
</evidence>
<dbReference type="InterPro" id="IPR012349">
    <property type="entry name" value="Split_barrel_FMN-bd"/>
</dbReference>
<dbReference type="Pfam" id="PF01613">
    <property type="entry name" value="Flavin_Reduct"/>
    <property type="match status" value="1"/>
</dbReference>
<accession>A0A972NWW8</accession>
<comment type="cofactor">
    <cofactor evidence="1">
        <name>FMN</name>
        <dbReference type="ChEBI" id="CHEBI:58210"/>
    </cofactor>
</comment>
<evidence type="ECO:0000256" key="4">
    <source>
        <dbReference type="ARBA" id="ARBA00038054"/>
    </source>
</evidence>
<protein>
    <submittedName>
        <fullName evidence="6">Flavin reductase family protein</fullName>
    </submittedName>
</protein>
<dbReference type="PANTHER" id="PTHR33798:SF5">
    <property type="entry name" value="FLAVIN REDUCTASE LIKE DOMAIN-CONTAINING PROTEIN"/>
    <property type="match status" value="1"/>
</dbReference>
<organism evidence="6 7">
    <name type="scientific">Paraburkholderia elongata</name>
    <dbReference type="NCBI Taxonomy" id="2675747"/>
    <lineage>
        <taxon>Bacteria</taxon>
        <taxon>Pseudomonadati</taxon>
        <taxon>Pseudomonadota</taxon>
        <taxon>Betaproteobacteria</taxon>
        <taxon>Burkholderiales</taxon>
        <taxon>Burkholderiaceae</taxon>
        <taxon>Paraburkholderia</taxon>
    </lineage>
</organism>
<gene>
    <name evidence="6" type="ORF">GNZ13_36120</name>
</gene>
<reference evidence="6 7" key="1">
    <citation type="submission" date="2019-11" db="EMBL/GenBank/DDBJ databases">
        <title>Metabolism of dissolved organic matter in forest soils.</title>
        <authorList>
            <person name="Cyle K.T."/>
            <person name="Wilhelm R.C."/>
            <person name="Martinez C.E."/>
        </authorList>
    </citation>
    <scope>NUCLEOTIDE SEQUENCE [LARGE SCALE GENOMIC DNA]</scope>
    <source>
        <strain evidence="6 7">5N</strain>
    </source>
</reference>
<keyword evidence="2" id="KW-0285">Flavoprotein</keyword>
<dbReference type="Proteomes" id="UP000655523">
    <property type="component" value="Unassembled WGS sequence"/>
</dbReference>